<accession>A0A412ELD6</accession>
<evidence type="ECO:0000313" key="1">
    <source>
        <dbReference type="EMBL" id="RGR45344.1"/>
    </source>
</evidence>
<gene>
    <name evidence="1" type="ORF">DWY46_17160</name>
</gene>
<protein>
    <submittedName>
        <fullName evidence="1">Uncharacterized protein</fullName>
    </submittedName>
</protein>
<sequence>TFYNGLCIPLNSNRKAVALENIEMEGLSEAELSMVKLESVREVLFQALLLDDVKFEDGKMYAELSSIYLLC</sequence>
<dbReference type="Proteomes" id="UP000285839">
    <property type="component" value="Unassembled WGS sequence"/>
</dbReference>
<organism evidence="1 2">
    <name type="scientific">Blautia obeum</name>
    <dbReference type="NCBI Taxonomy" id="40520"/>
    <lineage>
        <taxon>Bacteria</taxon>
        <taxon>Bacillati</taxon>
        <taxon>Bacillota</taxon>
        <taxon>Clostridia</taxon>
        <taxon>Lachnospirales</taxon>
        <taxon>Lachnospiraceae</taxon>
        <taxon>Blautia</taxon>
    </lineage>
</organism>
<evidence type="ECO:0000313" key="2">
    <source>
        <dbReference type="Proteomes" id="UP000285839"/>
    </source>
</evidence>
<comment type="caution">
    <text evidence="1">The sequence shown here is derived from an EMBL/GenBank/DDBJ whole genome shotgun (WGS) entry which is preliminary data.</text>
</comment>
<proteinExistence type="predicted"/>
<name>A0A412ELD6_9FIRM</name>
<dbReference type="AlphaFoldDB" id="A0A412ELD6"/>
<feature type="non-terminal residue" evidence="1">
    <location>
        <position position="1"/>
    </location>
</feature>
<dbReference type="EMBL" id="QRUH01000020">
    <property type="protein sequence ID" value="RGR45344.1"/>
    <property type="molecule type" value="Genomic_DNA"/>
</dbReference>
<reference evidence="1 2" key="1">
    <citation type="submission" date="2018-08" db="EMBL/GenBank/DDBJ databases">
        <title>A genome reference for cultivated species of the human gut microbiota.</title>
        <authorList>
            <person name="Zou Y."/>
            <person name="Xue W."/>
            <person name="Luo G."/>
        </authorList>
    </citation>
    <scope>NUCLEOTIDE SEQUENCE [LARGE SCALE GENOMIC DNA]</scope>
    <source>
        <strain evidence="1 2">AF25-21</strain>
    </source>
</reference>